<dbReference type="EMBL" id="GL385395">
    <property type="protein sequence ID" value="EJT82396.1"/>
    <property type="molecule type" value="Genomic_DNA"/>
</dbReference>
<dbReference type="Pfam" id="PF00415">
    <property type="entry name" value="RCC1"/>
    <property type="match status" value="1"/>
</dbReference>
<evidence type="ECO:0000313" key="4">
    <source>
        <dbReference type="EnsemblFungi" id="EJT82396"/>
    </source>
</evidence>
<organism evidence="3">
    <name type="scientific">Gaeumannomyces tritici (strain R3-111a-1)</name>
    <name type="common">Wheat and barley take-all root rot fungus</name>
    <name type="synonym">Gaeumannomyces graminis var. tritici</name>
    <dbReference type="NCBI Taxonomy" id="644352"/>
    <lineage>
        <taxon>Eukaryota</taxon>
        <taxon>Fungi</taxon>
        <taxon>Dikarya</taxon>
        <taxon>Ascomycota</taxon>
        <taxon>Pezizomycotina</taxon>
        <taxon>Sordariomycetes</taxon>
        <taxon>Sordariomycetidae</taxon>
        <taxon>Magnaporthales</taxon>
        <taxon>Magnaporthaceae</taxon>
        <taxon>Gaeumannomyces</taxon>
    </lineage>
</organism>
<keyword evidence="5" id="KW-1185">Reference proteome</keyword>
<dbReference type="GO" id="GO:0005737">
    <property type="term" value="C:cytoplasm"/>
    <property type="evidence" value="ECO:0007669"/>
    <property type="project" value="TreeGrafter"/>
</dbReference>
<dbReference type="RefSeq" id="XP_009218405.1">
    <property type="nucleotide sequence ID" value="XM_009220141.1"/>
</dbReference>
<dbReference type="PANTHER" id="PTHR45982:SF1">
    <property type="entry name" value="REGULATOR OF CHROMOSOME CONDENSATION"/>
    <property type="match status" value="1"/>
</dbReference>
<dbReference type="AlphaFoldDB" id="J3NM65"/>
<dbReference type="Proteomes" id="UP000006039">
    <property type="component" value="Unassembled WGS sequence"/>
</dbReference>
<dbReference type="Pfam" id="PF13540">
    <property type="entry name" value="RCC1_2"/>
    <property type="match status" value="1"/>
</dbReference>
<dbReference type="InterPro" id="IPR000408">
    <property type="entry name" value="Reg_chr_condens"/>
</dbReference>
<name>J3NM65_GAET3</name>
<dbReference type="InterPro" id="IPR051553">
    <property type="entry name" value="Ran_GTPase-activating"/>
</dbReference>
<feature type="repeat" description="RCC1" evidence="1">
    <location>
        <begin position="366"/>
        <end position="423"/>
    </location>
</feature>
<proteinExistence type="predicted"/>
<dbReference type="HOGENOM" id="CLU_005210_4_0_1"/>
<feature type="repeat" description="RCC1" evidence="1">
    <location>
        <begin position="228"/>
        <end position="301"/>
    </location>
</feature>
<reference evidence="3" key="3">
    <citation type="submission" date="2010-09" db="EMBL/GenBank/DDBJ databases">
        <title>Annotation of Gaeumannomyces graminis var. tritici R3-111a-1.</title>
        <authorList>
            <consortium name="The Broad Institute Genome Sequencing Platform"/>
            <person name="Ma L.-J."/>
            <person name="Dead R."/>
            <person name="Young S.K."/>
            <person name="Zeng Q."/>
            <person name="Gargeya S."/>
            <person name="Fitzgerald M."/>
            <person name="Haas B."/>
            <person name="Abouelleil A."/>
            <person name="Alvarado L."/>
            <person name="Arachchi H.M."/>
            <person name="Berlin A."/>
            <person name="Brown A."/>
            <person name="Chapman S.B."/>
            <person name="Chen Z."/>
            <person name="Dunbar C."/>
            <person name="Freedman E."/>
            <person name="Gearin G."/>
            <person name="Gellesch M."/>
            <person name="Goldberg J."/>
            <person name="Griggs A."/>
            <person name="Gujja S."/>
            <person name="Heiman D."/>
            <person name="Howarth C."/>
            <person name="Larson L."/>
            <person name="Lui A."/>
            <person name="MacDonald P.J.P."/>
            <person name="Mehta T."/>
            <person name="Montmayeur A."/>
            <person name="Murphy C."/>
            <person name="Neiman D."/>
            <person name="Pearson M."/>
            <person name="Priest M."/>
            <person name="Roberts A."/>
            <person name="Saif S."/>
            <person name="Shea T."/>
            <person name="Shenoy N."/>
            <person name="Sisk P."/>
            <person name="Stolte C."/>
            <person name="Sykes S."/>
            <person name="Yandava C."/>
            <person name="Wortman J."/>
            <person name="Nusbaum C."/>
            <person name="Birren B."/>
        </authorList>
    </citation>
    <scope>NUCLEOTIDE SEQUENCE</scope>
    <source>
        <strain evidence="3">R3-111a-1</strain>
    </source>
</reference>
<dbReference type="PRINTS" id="PR00633">
    <property type="entry name" value="RCCNDNSATION"/>
</dbReference>
<dbReference type="PROSITE" id="PS00625">
    <property type="entry name" value="RCC1_1"/>
    <property type="match status" value="1"/>
</dbReference>
<dbReference type="Gene3D" id="2.130.10.30">
    <property type="entry name" value="Regulator of chromosome condensation 1/beta-lactamase-inhibitor protein II"/>
    <property type="match status" value="2"/>
</dbReference>
<feature type="repeat" description="RCC1" evidence="1">
    <location>
        <begin position="156"/>
        <end position="227"/>
    </location>
</feature>
<dbReference type="EnsemblFungi" id="EJT82396">
    <property type="protein sequence ID" value="EJT82396"/>
    <property type="gene ID" value="GGTG_02369"/>
</dbReference>
<dbReference type="GO" id="GO:0005085">
    <property type="term" value="F:guanyl-nucleotide exchange factor activity"/>
    <property type="evidence" value="ECO:0007669"/>
    <property type="project" value="TreeGrafter"/>
</dbReference>
<feature type="repeat" description="RCC1" evidence="1">
    <location>
        <begin position="302"/>
        <end position="365"/>
    </location>
</feature>
<dbReference type="PROSITE" id="PS50012">
    <property type="entry name" value="RCC1_3"/>
    <property type="match status" value="5"/>
</dbReference>
<protein>
    <recommendedName>
        <fullName evidence="6">Regulator of chromosome condensation</fullName>
    </recommendedName>
</protein>
<dbReference type="eggNOG" id="KOG1426">
    <property type="taxonomic scope" value="Eukaryota"/>
</dbReference>
<dbReference type="GeneID" id="20342827"/>
<dbReference type="PANTHER" id="PTHR45982">
    <property type="entry name" value="REGULATOR OF CHROMOSOME CONDENSATION"/>
    <property type="match status" value="1"/>
</dbReference>
<feature type="compositionally biased region" description="Low complexity" evidence="2">
    <location>
        <begin position="37"/>
        <end position="49"/>
    </location>
</feature>
<reference evidence="4" key="5">
    <citation type="submission" date="2018-04" db="UniProtKB">
        <authorList>
            <consortium name="EnsemblFungi"/>
        </authorList>
    </citation>
    <scope>IDENTIFICATION</scope>
    <source>
        <strain evidence="4">R3-111a-1</strain>
    </source>
</reference>
<accession>J3NM65</accession>
<evidence type="ECO:0000313" key="5">
    <source>
        <dbReference type="Proteomes" id="UP000006039"/>
    </source>
</evidence>
<dbReference type="SUPFAM" id="SSF50985">
    <property type="entry name" value="RCC1/BLIP-II"/>
    <property type="match status" value="1"/>
</dbReference>
<evidence type="ECO:0000313" key="3">
    <source>
        <dbReference type="EMBL" id="EJT82396.1"/>
    </source>
</evidence>
<dbReference type="InterPro" id="IPR009091">
    <property type="entry name" value="RCC1/BLIP-II"/>
</dbReference>
<reference evidence="4" key="4">
    <citation type="journal article" date="2015" name="G3 (Bethesda)">
        <title>Genome sequences of three phytopathogenic species of the Magnaporthaceae family of fungi.</title>
        <authorList>
            <person name="Okagaki L.H."/>
            <person name="Nunes C.C."/>
            <person name="Sailsbery J."/>
            <person name="Clay B."/>
            <person name="Brown D."/>
            <person name="John T."/>
            <person name="Oh Y."/>
            <person name="Young N."/>
            <person name="Fitzgerald M."/>
            <person name="Haas B.J."/>
            <person name="Zeng Q."/>
            <person name="Young S."/>
            <person name="Adiconis X."/>
            <person name="Fan L."/>
            <person name="Levin J.Z."/>
            <person name="Mitchell T.K."/>
            <person name="Okubara P.A."/>
            <person name="Farman M.L."/>
            <person name="Kohn L.M."/>
            <person name="Birren B."/>
            <person name="Ma L.-J."/>
            <person name="Dean R.A."/>
        </authorList>
    </citation>
    <scope>NUCLEOTIDE SEQUENCE</scope>
    <source>
        <strain evidence="4">R3-111a-1</strain>
    </source>
</reference>
<evidence type="ECO:0000256" key="1">
    <source>
        <dbReference type="PROSITE-ProRule" id="PRU00235"/>
    </source>
</evidence>
<dbReference type="OrthoDB" id="61110at2759"/>
<dbReference type="STRING" id="644352.J3NM65"/>
<feature type="compositionally biased region" description="Basic residues" evidence="2">
    <location>
        <begin position="1"/>
        <end position="12"/>
    </location>
</feature>
<feature type="compositionally biased region" description="Polar residues" evidence="2">
    <location>
        <begin position="13"/>
        <end position="22"/>
    </location>
</feature>
<feature type="repeat" description="RCC1" evidence="1">
    <location>
        <begin position="89"/>
        <end position="155"/>
    </location>
</feature>
<evidence type="ECO:0000256" key="2">
    <source>
        <dbReference type="SAM" id="MobiDB-lite"/>
    </source>
</evidence>
<gene>
    <name evidence="4" type="primary">20342827</name>
    <name evidence="3" type="ORF">GGTG_02369</name>
</gene>
<reference evidence="5" key="1">
    <citation type="submission" date="2010-07" db="EMBL/GenBank/DDBJ databases">
        <title>The genome sequence of Gaeumannomyces graminis var. tritici strain R3-111a-1.</title>
        <authorList>
            <consortium name="The Broad Institute Genome Sequencing Platform"/>
            <person name="Ma L.-J."/>
            <person name="Dead R."/>
            <person name="Young S."/>
            <person name="Zeng Q."/>
            <person name="Koehrsen M."/>
            <person name="Alvarado L."/>
            <person name="Berlin A."/>
            <person name="Chapman S.B."/>
            <person name="Chen Z."/>
            <person name="Freedman E."/>
            <person name="Gellesch M."/>
            <person name="Goldberg J."/>
            <person name="Griggs A."/>
            <person name="Gujja S."/>
            <person name="Heilman E.R."/>
            <person name="Heiman D."/>
            <person name="Hepburn T."/>
            <person name="Howarth C."/>
            <person name="Jen D."/>
            <person name="Larson L."/>
            <person name="Mehta T."/>
            <person name="Neiman D."/>
            <person name="Pearson M."/>
            <person name="Roberts A."/>
            <person name="Saif S."/>
            <person name="Shea T."/>
            <person name="Shenoy N."/>
            <person name="Sisk P."/>
            <person name="Stolte C."/>
            <person name="Sykes S."/>
            <person name="Walk T."/>
            <person name="White J."/>
            <person name="Yandava C."/>
            <person name="Haas B."/>
            <person name="Nusbaum C."/>
            <person name="Birren B."/>
        </authorList>
    </citation>
    <scope>NUCLEOTIDE SEQUENCE [LARGE SCALE GENOMIC DNA]</scope>
    <source>
        <strain evidence="5">R3-111a-1</strain>
    </source>
</reference>
<reference evidence="3" key="2">
    <citation type="submission" date="2010-07" db="EMBL/GenBank/DDBJ databases">
        <authorList>
            <consortium name="The Broad Institute Genome Sequencing Platform"/>
            <consortium name="Broad Institute Genome Sequencing Center for Infectious Disease"/>
            <person name="Ma L.-J."/>
            <person name="Dead R."/>
            <person name="Young S."/>
            <person name="Zeng Q."/>
            <person name="Koehrsen M."/>
            <person name="Alvarado L."/>
            <person name="Berlin A."/>
            <person name="Chapman S.B."/>
            <person name="Chen Z."/>
            <person name="Freedman E."/>
            <person name="Gellesch M."/>
            <person name="Goldberg J."/>
            <person name="Griggs A."/>
            <person name="Gujja S."/>
            <person name="Heilman E.R."/>
            <person name="Heiman D."/>
            <person name="Hepburn T."/>
            <person name="Howarth C."/>
            <person name="Jen D."/>
            <person name="Larson L."/>
            <person name="Mehta T."/>
            <person name="Neiman D."/>
            <person name="Pearson M."/>
            <person name="Roberts A."/>
            <person name="Saif S."/>
            <person name="Shea T."/>
            <person name="Shenoy N."/>
            <person name="Sisk P."/>
            <person name="Stolte C."/>
            <person name="Sykes S."/>
            <person name="Walk T."/>
            <person name="White J."/>
            <person name="Yandava C."/>
            <person name="Haas B."/>
            <person name="Nusbaum C."/>
            <person name="Birren B."/>
        </authorList>
    </citation>
    <scope>NUCLEOTIDE SEQUENCE</scope>
    <source>
        <strain evidence="3">R3-111a-1</strain>
    </source>
</reference>
<feature type="compositionally biased region" description="Basic and acidic residues" evidence="2">
    <location>
        <begin position="53"/>
        <end position="63"/>
    </location>
</feature>
<sequence>MPKIMRASRRKSVASNVSSRRGSTVLVAPLSPGRGGAARAPRTRGAAARGRTKRGERAAAPREKTKKVAPRAAAVGSPPVLNEIPTQPLDVYTFGSGGSGELGLGADVPVPGNPESTILLRRPLRNPALAMAAGDGDPVVQVSAGGMHCAAVTAAGRVVTWGVNDTGALGRRTDVGGGEDDDDNEFGLNKLESTPTEIPENRFGPAPAPKFAQVAATDNATFALTEDGNVWGWGTFRNQNGIFGFLKSSLVDKPNPTDQDRIQLRPVRIPGLPANKVTSLSAGSAVHVAGGSHHSVACARDGSVLFWGRCEDGQAGMDAAALPDGDVEVDEKGGVRSVRVPSVVPGIKAVRVGAGTDCTFAITANGQVHAWGYSEGYRTGLGTENTIKQPKQITKDANAASLTTRAFESVQPGGQFGVITAPSAE</sequence>
<evidence type="ECO:0008006" key="6">
    <source>
        <dbReference type="Google" id="ProtNLM"/>
    </source>
</evidence>
<feature type="region of interest" description="Disordered" evidence="2">
    <location>
        <begin position="1"/>
        <end position="65"/>
    </location>
</feature>
<dbReference type="VEuPathDB" id="FungiDB:GGTG_02369"/>